<keyword evidence="5" id="KW-1185">Reference proteome</keyword>
<feature type="compositionally biased region" description="Basic and acidic residues" evidence="2">
    <location>
        <begin position="869"/>
        <end position="885"/>
    </location>
</feature>
<feature type="domain" description="SbsA Ig-like" evidence="3">
    <location>
        <begin position="158"/>
        <end position="271"/>
    </location>
</feature>
<dbReference type="EMBL" id="JAPNKE010000002">
    <property type="protein sequence ID" value="MCY1006559.1"/>
    <property type="molecule type" value="Genomic_DNA"/>
</dbReference>
<dbReference type="Gene3D" id="2.60.40.3710">
    <property type="match status" value="1"/>
</dbReference>
<dbReference type="Proteomes" id="UP001150924">
    <property type="component" value="Unassembled WGS sequence"/>
</dbReference>
<evidence type="ECO:0000259" key="3">
    <source>
        <dbReference type="Pfam" id="PF13205"/>
    </source>
</evidence>
<dbReference type="GO" id="GO:0004866">
    <property type="term" value="F:endopeptidase inhibitor activity"/>
    <property type="evidence" value="ECO:0007669"/>
    <property type="project" value="TreeGrafter"/>
</dbReference>
<evidence type="ECO:0000256" key="1">
    <source>
        <dbReference type="ARBA" id="ARBA00022729"/>
    </source>
</evidence>
<gene>
    <name evidence="4" type="ORF">OV079_13550</name>
</gene>
<feature type="compositionally biased region" description="Basic and acidic residues" evidence="2">
    <location>
        <begin position="656"/>
        <end position="674"/>
    </location>
</feature>
<feature type="compositionally biased region" description="Basic and acidic residues" evidence="2">
    <location>
        <begin position="832"/>
        <end position="842"/>
    </location>
</feature>
<feature type="compositionally biased region" description="Low complexity" evidence="2">
    <location>
        <begin position="753"/>
        <end position="764"/>
    </location>
</feature>
<sequence length="892" mass="97493">MPAIEAEASDIAGELTPTPGPKPPPSVSEKVELPFPPPAPPTKQTQDLAEEGPLKVLRTSPTEKAPGLVGSVTAVFNQPMVPLASIDDLKLERSPLTLEPLPPGKFRWLGTQMIAFEPEGRMPYSTTYTAKVVAGETSTMGTKLAKEVKWQFTTPSLAVESITPGDYESATLDTVVVLRFNQAIDRDKLLAAMRVKGGGGLVSVTQVAPEQWAGLPEPFRSYAQQGPAERVIVLRPAAALTANTAYTVEIPAGVYGEGPNPSKAIRLTFRTYPPLTLDGPRCSSQYYWDCNPQAGLHVSASNTLVSTPDAEKKVHVTPEVPDLKVTVAGDIHLTGKFRGLGTYTIEVEPGLKDIHGQELKAPYRKTVTLPPLDASLQWADRPVDPAVLEPSHSGVLEAKATGLTSVEVRARSFEPSEMRKILIDRHVRYDGEWPEPLKSPTWDKLFEVRESRVEAATLSLDTRALGAGAGRFLLLGARSNELGNGGWHYYQSLSQVVQITRLGVTAALDSDSGVILVTDIETGEPLPGVELGLHNMALDGPVWSGKSGPDGLAELTHGTMYDQPYILARYQGEAAYIPLQQTADNSWGVWMHANREDEPRIFFYSDRQPYKPGETVHMQGIVREETRGPAGKVQLARRHVRELHGHRPARPRGRQGRAEDRPVRHLQHRHPDPGRRRHRQLSVAGQLAERAVLERALVLPRVRGAAVPRARVRGQGRAIGRGAAALRRHAAGRHQGQLLPRRADGRGPGRLHAAAPGLAVPPAGQRERGVHLRPGRLGVVDVGRRRRLRRRRPLSRQGHRLPAAVRQRHAGAPGQRSDRRARPAVGEPPAGRGRDAVGREDAGAAGGAQVGGSAERVDLHARGQRHRREPASDRRPRDLRRPPRERVRRRAR</sequence>
<feature type="compositionally biased region" description="Basic residues" evidence="2">
    <location>
        <begin position="788"/>
        <end position="799"/>
    </location>
</feature>
<accession>A0A9X3EM40</accession>
<name>A0A9X3EM40_9BACT</name>
<comment type="caution">
    <text evidence="4">The sequence shown here is derived from an EMBL/GenBank/DDBJ whole genome shotgun (WGS) entry which is preliminary data.</text>
</comment>
<evidence type="ECO:0000313" key="5">
    <source>
        <dbReference type="Proteomes" id="UP001150924"/>
    </source>
</evidence>
<dbReference type="InterPro" id="IPR032812">
    <property type="entry name" value="SbsA_Ig"/>
</dbReference>
<dbReference type="PANTHER" id="PTHR40094:SF1">
    <property type="entry name" value="UBIQUITIN DOMAIN-CONTAINING PROTEIN"/>
    <property type="match status" value="1"/>
</dbReference>
<organism evidence="4 5">
    <name type="scientific">Nannocystis pusilla</name>
    <dbReference type="NCBI Taxonomy" id="889268"/>
    <lineage>
        <taxon>Bacteria</taxon>
        <taxon>Pseudomonadati</taxon>
        <taxon>Myxococcota</taxon>
        <taxon>Polyangia</taxon>
        <taxon>Nannocystales</taxon>
        <taxon>Nannocystaceae</taxon>
        <taxon>Nannocystis</taxon>
    </lineage>
</organism>
<dbReference type="AlphaFoldDB" id="A0A9X3EM40"/>
<reference evidence="4" key="1">
    <citation type="submission" date="2022-11" db="EMBL/GenBank/DDBJ databases">
        <title>Minimal conservation of predation-associated metabolite biosynthetic gene clusters underscores biosynthetic potential of Myxococcota including descriptions for ten novel species: Archangium lansinium sp. nov., Myxococcus landrumus sp. nov., Nannocystis bai.</title>
        <authorList>
            <person name="Ahearne A."/>
            <person name="Stevens C."/>
            <person name="Phillips K."/>
        </authorList>
    </citation>
    <scope>NUCLEOTIDE SEQUENCE</scope>
    <source>
        <strain evidence="4">Na p29</strain>
    </source>
</reference>
<dbReference type="Pfam" id="PF13205">
    <property type="entry name" value="Big_5"/>
    <property type="match status" value="2"/>
</dbReference>
<feature type="region of interest" description="Disordered" evidence="2">
    <location>
        <begin position="728"/>
        <end position="775"/>
    </location>
</feature>
<feature type="compositionally biased region" description="Basic residues" evidence="2">
    <location>
        <begin position="639"/>
        <end position="655"/>
    </location>
</feature>
<dbReference type="RefSeq" id="WP_267768817.1">
    <property type="nucleotide sequence ID" value="NZ_JAPNKE010000002.1"/>
</dbReference>
<dbReference type="InterPro" id="IPR051802">
    <property type="entry name" value="YfhM-like"/>
</dbReference>
<evidence type="ECO:0000313" key="4">
    <source>
        <dbReference type="EMBL" id="MCY1006559.1"/>
    </source>
</evidence>
<feature type="domain" description="SbsA Ig-like" evidence="3">
    <location>
        <begin position="52"/>
        <end position="154"/>
    </location>
</feature>
<feature type="region of interest" description="Disordered" evidence="2">
    <location>
        <begin position="639"/>
        <end position="681"/>
    </location>
</feature>
<evidence type="ECO:0000256" key="2">
    <source>
        <dbReference type="SAM" id="MobiDB-lite"/>
    </source>
</evidence>
<proteinExistence type="predicted"/>
<dbReference type="PANTHER" id="PTHR40094">
    <property type="entry name" value="ALPHA-2-MACROGLOBULIN HOMOLOG"/>
    <property type="match status" value="1"/>
</dbReference>
<protein>
    <submittedName>
        <fullName evidence="4">Ig-like domain-containing protein</fullName>
    </submittedName>
</protein>
<keyword evidence="1" id="KW-0732">Signal</keyword>
<feature type="region of interest" description="Disordered" evidence="2">
    <location>
        <begin position="788"/>
        <end position="892"/>
    </location>
</feature>
<feature type="region of interest" description="Disordered" evidence="2">
    <location>
        <begin position="1"/>
        <end position="50"/>
    </location>
</feature>